<dbReference type="PANTHER" id="PTHR30135">
    <property type="entry name" value="UNCHARACTERIZED PROTEIN YVCK-RELATED"/>
    <property type="match status" value="1"/>
</dbReference>
<accession>A0ABS6FKX3</accession>
<dbReference type="RefSeq" id="WP_216549677.1">
    <property type="nucleotide sequence ID" value="NZ_JAHLQO010000005.1"/>
</dbReference>
<comment type="similarity">
    <text evidence="1">Belongs to the gluconeogenesis factor family.</text>
</comment>
<dbReference type="NCBIfam" id="TIGR01826">
    <property type="entry name" value="CofD_related"/>
    <property type="match status" value="1"/>
</dbReference>
<comment type="subcellular location">
    <subcellularLocation>
        <location evidence="1">Cytoplasm</location>
    </subcellularLocation>
</comment>
<dbReference type="Proteomes" id="UP000783742">
    <property type="component" value="Unassembled WGS sequence"/>
</dbReference>
<comment type="function">
    <text evidence="1">Required for morphogenesis under gluconeogenic growth conditions.</text>
</comment>
<sequence>MEKKIAVLGGGTGISTVLKGLKDYTKDISAIVSMSDDGGGSGILREELKILPPGDVRRCLVALSNTDEVLKELIEYRFNSGTLKNQNVGNILIAALADINGSFDKALMEMSSVFNITGRVLPVTFDETHLVAEFSSKDKVVGESYIPKMCYRLDTSIEKMSMIPHYPKANKEALKAIDEADIVIIGPGSLYTSIIPNFLVAGINEALEKTKAKRIYIGNVMTQRGETIGYSLSDHVKAISKHMKKDLIDIVIANNKKAPENYYEYYFNKEDSKPIFVTDDDRKYFNDRNIKLIEGDFIDIEDRLVRHDGHKIGRAINELFCCNNSL</sequence>
<proteinExistence type="inferred from homology"/>
<keyword evidence="3" id="KW-1185">Reference proteome</keyword>
<organism evidence="2 3">
    <name type="scientific">Peptoniphilus ovalis</name>
    <dbReference type="NCBI Taxonomy" id="2841503"/>
    <lineage>
        <taxon>Bacteria</taxon>
        <taxon>Bacillati</taxon>
        <taxon>Bacillota</taxon>
        <taxon>Tissierellia</taxon>
        <taxon>Tissierellales</taxon>
        <taxon>Peptoniphilaceae</taxon>
        <taxon>Peptoniphilus</taxon>
    </lineage>
</organism>
<comment type="caution">
    <text evidence="2">The sequence shown here is derived from an EMBL/GenBank/DDBJ whole genome shotgun (WGS) entry which is preliminary data.</text>
</comment>
<dbReference type="EMBL" id="JAHLQO010000005">
    <property type="protein sequence ID" value="MBU5669840.1"/>
    <property type="molecule type" value="Genomic_DNA"/>
</dbReference>
<dbReference type="Pfam" id="PF01933">
    <property type="entry name" value="CofD"/>
    <property type="match status" value="1"/>
</dbReference>
<reference evidence="2 3" key="1">
    <citation type="submission" date="2021-06" db="EMBL/GenBank/DDBJ databases">
        <authorList>
            <person name="Sun Q."/>
            <person name="Li D."/>
        </authorList>
    </citation>
    <scope>NUCLEOTIDE SEQUENCE [LARGE SCALE GENOMIC DNA]</scope>
    <source>
        <strain evidence="2 3">MSJ-1</strain>
    </source>
</reference>
<evidence type="ECO:0000313" key="3">
    <source>
        <dbReference type="Proteomes" id="UP000783742"/>
    </source>
</evidence>
<evidence type="ECO:0000313" key="2">
    <source>
        <dbReference type="EMBL" id="MBU5669840.1"/>
    </source>
</evidence>
<gene>
    <name evidence="2" type="ORF">KQI68_08325</name>
</gene>
<evidence type="ECO:0000256" key="1">
    <source>
        <dbReference type="HAMAP-Rule" id="MF_00973"/>
    </source>
</evidence>
<dbReference type="InterPro" id="IPR010119">
    <property type="entry name" value="Gluconeogen_factor"/>
</dbReference>
<keyword evidence="1" id="KW-0963">Cytoplasm</keyword>
<dbReference type="InterPro" id="IPR002882">
    <property type="entry name" value="CofD"/>
</dbReference>
<dbReference type="PANTHER" id="PTHR30135:SF3">
    <property type="entry name" value="GLUCONEOGENESIS FACTOR-RELATED"/>
    <property type="match status" value="1"/>
</dbReference>
<name>A0ABS6FKX3_9FIRM</name>
<protein>
    <recommendedName>
        <fullName evidence="1">Putative gluconeogenesis factor</fullName>
    </recommendedName>
</protein>
<dbReference type="HAMAP" id="MF_00973">
    <property type="entry name" value="Gluconeogen_factor"/>
    <property type="match status" value="1"/>
</dbReference>
<dbReference type="CDD" id="cd07187">
    <property type="entry name" value="YvcK_like"/>
    <property type="match status" value="1"/>
</dbReference>